<protein>
    <submittedName>
        <fullName evidence="2">Uncharacterized protein</fullName>
    </submittedName>
</protein>
<keyword evidence="3" id="KW-1185">Reference proteome</keyword>
<dbReference type="EMBL" id="ML170265">
    <property type="protein sequence ID" value="TDL15702.1"/>
    <property type="molecule type" value="Genomic_DNA"/>
</dbReference>
<reference evidence="2 3" key="1">
    <citation type="submission" date="2018-06" db="EMBL/GenBank/DDBJ databases">
        <title>A transcriptomic atlas of mushroom development highlights an independent origin of complex multicellularity.</title>
        <authorList>
            <consortium name="DOE Joint Genome Institute"/>
            <person name="Krizsan K."/>
            <person name="Almasi E."/>
            <person name="Merenyi Z."/>
            <person name="Sahu N."/>
            <person name="Viragh M."/>
            <person name="Koszo T."/>
            <person name="Mondo S."/>
            <person name="Kiss B."/>
            <person name="Balint B."/>
            <person name="Kues U."/>
            <person name="Barry K."/>
            <person name="Hegedus J.C."/>
            <person name="Henrissat B."/>
            <person name="Johnson J."/>
            <person name="Lipzen A."/>
            <person name="Ohm R."/>
            <person name="Nagy I."/>
            <person name="Pangilinan J."/>
            <person name="Yan J."/>
            <person name="Xiong Y."/>
            <person name="Grigoriev I.V."/>
            <person name="Hibbett D.S."/>
            <person name="Nagy L.G."/>
        </authorList>
    </citation>
    <scope>NUCLEOTIDE SEQUENCE [LARGE SCALE GENOMIC DNA]</scope>
    <source>
        <strain evidence="2 3">SZMC22713</strain>
    </source>
</reference>
<name>A0A4Y7PLJ4_9AGAM</name>
<accession>A0A4Y7PLJ4</accession>
<feature type="region of interest" description="Disordered" evidence="1">
    <location>
        <begin position="62"/>
        <end position="90"/>
    </location>
</feature>
<dbReference type="Proteomes" id="UP000294933">
    <property type="component" value="Unassembled WGS sequence"/>
</dbReference>
<sequence length="102" mass="10521">MTSENTANFLASGLGIGGITTHALRLPESLALSSRSISDANLPPRVVASQLSSLQTARIVTPFAAPPLPPPPPPPPLLPPPTTQSLPRLADREANCKLRAGG</sequence>
<evidence type="ECO:0000256" key="1">
    <source>
        <dbReference type="SAM" id="MobiDB-lite"/>
    </source>
</evidence>
<feature type="compositionally biased region" description="Pro residues" evidence="1">
    <location>
        <begin position="64"/>
        <end position="82"/>
    </location>
</feature>
<evidence type="ECO:0000313" key="3">
    <source>
        <dbReference type="Proteomes" id="UP000294933"/>
    </source>
</evidence>
<gene>
    <name evidence="2" type="ORF">BD410DRAFT_844984</name>
</gene>
<dbReference type="VEuPathDB" id="FungiDB:BD410DRAFT_844984"/>
<organism evidence="2 3">
    <name type="scientific">Rickenella mellea</name>
    <dbReference type="NCBI Taxonomy" id="50990"/>
    <lineage>
        <taxon>Eukaryota</taxon>
        <taxon>Fungi</taxon>
        <taxon>Dikarya</taxon>
        <taxon>Basidiomycota</taxon>
        <taxon>Agaricomycotina</taxon>
        <taxon>Agaricomycetes</taxon>
        <taxon>Hymenochaetales</taxon>
        <taxon>Rickenellaceae</taxon>
        <taxon>Rickenella</taxon>
    </lineage>
</organism>
<dbReference type="AlphaFoldDB" id="A0A4Y7PLJ4"/>
<proteinExistence type="predicted"/>
<evidence type="ECO:0000313" key="2">
    <source>
        <dbReference type="EMBL" id="TDL15702.1"/>
    </source>
</evidence>